<gene>
    <name evidence="1" type="ORF">ADIS_0827</name>
</gene>
<protein>
    <recommendedName>
        <fullName evidence="3">DUF1569 domain-containing protein</fullName>
    </recommendedName>
</protein>
<comment type="caution">
    <text evidence="1">The sequence shown here is derived from an EMBL/GenBank/DDBJ whole genome shotgun (WGS) entry which is preliminary data.</text>
</comment>
<dbReference type="Pfam" id="PF07606">
    <property type="entry name" value="DUF1569"/>
    <property type="match status" value="1"/>
</dbReference>
<dbReference type="InterPro" id="IPR011463">
    <property type="entry name" value="DUF1569"/>
</dbReference>
<keyword evidence="2" id="KW-1185">Reference proteome</keyword>
<organism evidence="1 2">
    <name type="scientific">Lunatimonas lonarensis</name>
    <dbReference type="NCBI Taxonomy" id="1232681"/>
    <lineage>
        <taxon>Bacteria</taxon>
        <taxon>Pseudomonadati</taxon>
        <taxon>Bacteroidota</taxon>
        <taxon>Cytophagia</taxon>
        <taxon>Cytophagales</taxon>
        <taxon>Cyclobacteriaceae</taxon>
    </lineage>
</organism>
<dbReference type="STRING" id="1232681.ADIS_0827"/>
<accession>R7ZXC1</accession>
<proteinExistence type="predicted"/>
<reference evidence="1 2" key="1">
    <citation type="submission" date="2013-02" db="EMBL/GenBank/DDBJ databases">
        <title>A novel strain isolated from Lonar lake, Maharashtra, India.</title>
        <authorList>
            <person name="Singh A."/>
        </authorList>
    </citation>
    <scope>NUCLEOTIDE SEQUENCE [LARGE SCALE GENOMIC DNA]</scope>
    <source>
        <strain evidence="1 2">AK24</strain>
    </source>
</reference>
<evidence type="ECO:0000313" key="2">
    <source>
        <dbReference type="Proteomes" id="UP000013909"/>
    </source>
</evidence>
<dbReference type="EMBL" id="AQHR01000025">
    <property type="protein sequence ID" value="EON78653.1"/>
    <property type="molecule type" value="Genomic_DNA"/>
</dbReference>
<dbReference type="Proteomes" id="UP000013909">
    <property type="component" value="Unassembled WGS sequence"/>
</dbReference>
<name>R7ZXC1_9BACT</name>
<dbReference type="InterPro" id="IPR034660">
    <property type="entry name" value="DinB/YfiT-like"/>
</dbReference>
<dbReference type="Gene3D" id="1.20.120.450">
    <property type="entry name" value="dinb family like domain"/>
    <property type="match status" value="1"/>
</dbReference>
<dbReference type="AlphaFoldDB" id="R7ZXC1"/>
<evidence type="ECO:0000313" key="1">
    <source>
        <dbReference type="EMBL" id="EON78653.1"/>
    </source>
</evidence>
<dbReference type="PATRIC" id="fig|1288963.3.peg.826"/>
<evidence type="ECO:0008006" key="3">
    <source>
        <dbReference type="Google" id="ProtNLM"/>
    </source>
</evidence>
<sequence length="146" mass="17369">MLQKAFADGLIERAERLEAGLVPRWGTMTPAEMLRHCTVTNEQILTWEGTLRPATLWQRVVKWYSLYLLPRFPRHVKGPKRYDMKGQVADGQFETEKSRLISQLRKFPHLRKPLYSPHPFFGPLTTREWGWVVYRHLDHHFRQFGV</sequence>